<dbReference type="PANTHER" id="PTHR33332">
    <property type="entry name" value="REVERSE TRANSCRIPTASE DOMAIN-CONTAINING PROTEIN"/>
    <property type="match status" value="1"/>
</dbReference>
<sequence length="278" mass="31822">MEEILMETISKYMKDKKLIESSQHGFMEGKSCFTNLRAFYNELTSLMDEGRTVVVVYLDFRTTFDTVSHNILMEKLTKCWDKVHPQQVADNRKLGGVTDTPEGCAAIQKGLDTVENWEERNLVKFNKGKCKALHPERNNPRHQYTLGTDWLESSSTEKDLGVLVDNKLTMSQQCTLTAKKTNSIVGCMRVSVASRSREVIPLCSALMRPWLKCCVQFWAVQPKEDMIFHIFPLNRATKMTKGLEHLSYEERLRELALTAWRKESSGGSYLCAEIPHGM</sequence>
<gene>
    <name evidence="1" type="ORF">GRJ2_000835300</name>
</gene>
<reference evidence="1 2" key="1">
    <citation type="submission" date="2024-06" db="EMBL/GenBank/DDBJ databases">
        <title>The draft genome of Grus japonensis, version 3.</title>
        <authorList>
            <person name="Nabeshima K."/>
            <person name="Suzuki S."/>
            <person name="Onuma M."/>
        </authorList>
    </citation>
    <scope>NUCLEOTIDE SEQUENCE [LARGE SCALE GENOMIC DNA]</scope>
    <source>
        <strain evidence="1 2">451A</strain>
    </source>
</reference>
<accession>A0ABC9WDW8</accession>
<dbReference type="Proteomes" id="UP001623348">
    <property type="component" value="Unassembled WGS sequence"/>
</dbReference>
<dbReference type="EMBL" id="BAAFJT010000002">
    <property type="protein sequence ID" value="GAB0183700.1"/>
    <property type="molecule type" value="Genomic_DNA"/>
</dbReference>
<comment type="caution">
    <text evidence="1">The sequence shown here is derived from an EMBL/GenBank/DDBJ whole genome shotgun (WGS) entry which is preliminary data.</text>
</comment>
<evidence type="ECO:0000313" key="2">
    <source>
        <dbReference type="Proteomes" id="UP001623348"/>
    </source>
</evidence>
<keyword evidence="2" id="KW-1185">Reference proteome</keyword>
<name>A0ABC9WDW8_GRUJA</name>
<protein>
    <submittedName>
        <fullName evidence="1">Mitochondrial enolase superfamily member 1</fullName>
    </submittedName>
</protein>
<evidence type="ECO:0000313" key="1">
    <source>
        <dbReference type="EMBL" id="GAB0183700.1"/>
    </source>
</evidence>
<proteinExistence type="predicted"/>
<organism evidence="1 2">
    <name type="scientific">Grus japonensis</name>
    <name type="common">Japanese crane</name>
    <name type="synonym">Red-crowned crane</name>
    <dbReference type="NCBI Taxonomy" id="30415"/>
    <lineage>
        <taxon>Eukaryota</taxon>
        <taxon>Metazoa</taxon>
        <taxon>Chordata</taxon>
        <taxon>Craniata</taxon>
        <taxon>Vertebrata</taxon>
        <taxon>Euteleostomi</taxon>
        <taxon>Archelosauria</taxon>
        <taxon>Archosauria</taxon>
        <taxon>Dinosauria</taxon>
        <taxon>Saurischia</taxon>
        <taxon>Theropoda</taxon>
        <taxon>Coelurosauria</taxon>
        <taxon>Aves</taxon>
        <taxon>Neognathae</taxon>
        <taxon>Neoaves</taxon>
        <taxon>Gruiformes</taxon>
        <taxon>Gruidae</taxon>
        <taxon>Grus</taxon>
    </lineage>
</organism>
<dbReference type="AlphaFoldDB" id="A0ABC9WDW8"/>